<dbReference type="AlphaFoldDB" id="A0A6H1ZY12"/>
<evidence type="ECO:0000313" key="4">
    <source>
        <dbReference type="EMBL" id="QJI05193.1"/>
    </source>
</evidence>
<evidence type="ECO:0000313" key="1">
    <source>
        <dbReference type="EMBL" id="QJA52100.1"/>
    </source>
</evidence>
<name>A0A6H1ZY12_9ZZZZ</name>
<dbReference type="EMBL" id="MT145196">
    <property type="protein sequence ID" value="QJI05193.1"/>
    <property type="molecule type" value="Genomic_DNA"/>
</dbReference>
<protein>
    <submittedName>
        <fullName evidence="1">Uncharacterized protein</fullName>
    </submittedName>
</protein>
<proteinExistence type="predicted"/>
<dbReference type="EMBL" id="MT141354">
    <property type="protein sequence ID" value="QJA59097.1"/>
    <property type="molecule type" value="Genomic_DNA"/>
</dbReference>
<dbReference type="EMBL" id="MT144593">
    <property type="protein sequence ID" value="QJH93887.1"/>
    <property type="molecule type" value="Genomic_DNA"/>
</dbReference>
<organism evidence="1">
    <name type="scientific">viral metagenome</name>
    <dbReference type="NCBI Taxonomy" id="1070528"/>
    <lineage>
        <taxon>unclassified sequences</taxon>
        <taxon>metagenomes</taxon>
        <taxon>organismal metagenomes</taxon>
    </lineage>
</organism>
<sequence>MNDPILTICVKNTKVAGEANLFTFHAGTVVRIIRQDNQDLPGETRTDLEYVVSAIEFIPSSGLKPIAGKISRADLKRVIAAFEAEARKEKP</sequence>
<evidence type="ECO:0000313" key="2">
    <source>
        <dbReference type="EMBL" id="QJA59097.1"/>
    </source>
</evidence>
<reference evidence="1" key="1">
    <citation type="submission" date="2020-03" db="EMBL/GenBank/DDBJ databases">
        <title>The deep terrestrial virosphere.</title>
        <authorList>
            <person name="Holmfeldt K."/>
            <person name="Nilsson E."/>
            <person name="Simone D."/>
            <person name="Lopez-Fernandez M."/>
            <person name="Wu X."/>
            <person name="de Brujin I."/>
            <person name="Lundin D."/>
            <person name="Andersson A."/>
            <person name="Bertilsson S."/>
            <person name="Dopson M."/>
        </authorList>
    </citation>
    <scope>NUCLEOTIDE SEQUENCE</scope>
    <source>
        <strain evidence="4">MM415A00138</strain>
        <strain evidence="2">MM415B01354</strain>
        <strain evidence="1">TM448A02481</strain>
        <strain evidence="3">TM448B00155</strain>
    </source>
</reference>
<dbReference type="EMBL" id="MT144312">
    <property type="protein sequence ID" value="QJA52100.1"/>
    <property type="molecule type" value="Genomic_DNA"/>
</dbReference>
<gene>
    <name evidence="4" type="ORF">MM415A00138_0006</name>
    <name evidence="2" type="ORF">MM415B01354_0002</name>
    <name evidence="1" type="ORF">TM448A02481_0007</name>
    <name evidence="3" type="ORF">TM448B00155_0003</name>
</gene>
<evidence type="ECO:0000313" key="3">
    <source>
        <dbReference type="EMBL" id="QJH93887.1"/>
    </source>
</evidence>
<accession>A0A6H1ZY12</accession>